<dbReference type="AlphaFoldDB" id="A0AAW1UZZ3"/>
<proteinExistence type="predicted"/>
<feature type="region of interest" description="Disordered" evidence="1">
    <location>
        <begin position="1"/>
        <end position="39"/>
    </location>
</feature>
<reference evidence="2 3" key="1">
    <citation type="submission" date="2023-03" db="EMBL/GenBank/DDBJ databases">
        <title>Genome insight into feeding habits of ladybird beetles.</title>
        <authorList>
            <person name="Li H.-S."/>
            <person name="Huang Y.-H."/>
            <person name="Pang H."/>
        </authorList>
    </citation>
    <scope>NUCLEOTIDE SEQUENCE [LARGE SCALE GENOMIC DNA]</scope>
    <source>
        <strain evidence="2">SYSU_2023b</strain>
        <tissue evidence="2">Whole body</tissue>
    </source>
</reference>
<evidence type="ECO:0000256" key="1">
    <source>
        <dbReference type="SAM" id="MobiDB-lite"/>
    </source>
</evidence>
<evidence type="ECO:0000313" key="2">
    <source>
        <dbReference type="EMBL" id="KAK9888957.1"/>
    </source>
</evidence>
<dbReference type="Proteomes" id="UP001431783">
    <property type="component" value="Unassembled WGS sequence"/>
</dbReference>
<sequence>MEITAEKTPKQINRKRRAPQTTSPGIPNEVPRPRKISEPEIVPMVTWNELEVLQNLDVTKTNTSETPTTPPMEDKKERSPTPIDIREKPKWIDIS</sequence>
<keyword evidence="3" id="KW-1185">Reference proteome</keyword>
<feature type="compositionally biased region" description="Basic and acidic residues" evidence="1">
    <location>
        <begin position="72"/>
        <end position="95"/>
    </location>
</feature>
<accession>A0AAW1UZZ3</accession>
<gene>
    <name evidence="2" type="ORF">WA026_004241</name>
</gene>
<protein>
    <submittedName>
        <fullName evidence="2">Uncharacterized protein</fullName>
    </submittedName>
</protein>
<feature type="region of interest" description="Disordered" evidence="1">
    <location>
        <begin position="55"/>
        <end position="95"/>
    </location>
</feature>
<comment type="caution">
    <text evidence="2">The sequence shown here is derived from an EMBL/GenBank/DDBJ whole genome shotgun (WGS) entry which is preliminary data.</text>
</comment>
<organism evidence="2 3">
    <name type="scientific">Henosepilachna vigintioctopunctata</name>
    <dbReference type="NCBI Taxonomy" id="420089"/>
    <lineage>
        <taxon>Eukaryota</taxon>
        <taxon>Metazoa</taxon>
        <taxon>Ecdysozoa</taxon>
        <taxon>Arthropoda</taxon>
        <taxon>Hexapoda</taxon>
        <taxon>Insecta</taxon>
        <taxon>Pterygota</taxon>
        <taxon>Neoptera</taxon>
        <taxon>Endopterygota</taxon>
        <taxon>Coleoptera</taxon>
        <taxon>Polyphaga</taxon>
        <taxon>Cucujiformia</taxon>
        <taxon>Coccinelloidea</taxon>
        <taxon>Coccinellidae</taxon>
        <taxon>Epilachninae</taxon>
        <taxon>Epilachnini</taxon>
        <taxon>Henosepilachna</taxon>
    </lineage>
</organism>
<name>A0AAW1UZZ3_9CUCU</name>
<evidence type="ECO:0000313" key="3">
    <source>
        <dbReference type="Proteomes" id="UP001431783"/>
    </source>
</evidence>
<dbReference type="EMBL" id="JARQZJ010000122">
    <property type="protein sequence ID" value="KAK9888957.1"/>
    <property type="molecule type" value="Genomic_DNA"/>
</dbReference>